<evidence type="ECO:0000313" key="3">
    <source>
        <dbReference type="Proteomes" id="UP001633002"/>
    </source>
</evidence>
<sequence>MPSASASEVPPARSGDAEAFKKWVNNELRPELEGSMSVKVDITSGTCYAVAFHVEEHEKPSKRDNVFPKKTKDFLHRFSVAGIGMADLYRILHQLKYIDALKVTQAQVNYWVAEIGSSKYGDNEPDQLKSAYNFISREAGLTGDFTLLLFVFEGTDEFFSRNVMSADMDPWFKVQSEETLSILTGEERPGSEEVIPSSDSVPVVLDSDNVTRSDGDEDTGEELTVETSISEERPGSEEVIPSSDSVPVVLDCDNVTRSDGDEDTGEELTFETSISILQLTFVDIKEKIDLGGLNVPQCIGIVRSVDSIERVRVVSMAVDYGGSGGEERLFSEEASKSHIRLITDYKSNEMMAAMEDAWRIHNPEEVNRKGVPKPGSYNEFSLTFVKLMYAKVNLAAKLILNAPHRLAQLLANEAAMRVQARSLRLL</sequence>
<reference evidence="2 3" key="1">
    <citation type="submission" date="2024-09" db="EMBL/GenBank/DDBJ databases">
        <title>Chromosome-scale assembly of Riccia sorocarpa.</title>
        <authorList>
            <person name="Paukszto L."/>
        </authorList>
    </citation>
    <scope>NUCLEOTIDE SEQUENCE [LARGE SCALE GENOMIC DNA]</scope>
    <source>
        <strain evidence="2">LP-2024</strain>
        <tissue evidence="2">Aerial parts of the thallus</tissue>
    </source>
</reference>
<evidence type="ECO:0000256" key="1">
    <source>
        <dbReference type="SAM" id="MobiDB-lite"/>
    </source>
</evidence>
<proteinExistence type="predicted"/>
<protein>
    <submittedName>
        <fullName evidence="2">Uncharacterized protein</fullName>
    </submittedName>
</protein>
<feature type="compositionally biased region" description="Acidic residues" evidence="1">
    <location>
        <begin position="215"/>
        <end position="224"/>
    </location>
</feature>
<feature type="compositionally biased region" description="Low complexity" evidence="1">
    <location>
        <begin position="192"/>
        <end position="208"/>
    </location>
</feature>
<gene>
    <name evidence="2" type="ORF">R1sor_019833</name>
</gene>
<dbReference type="AlphaFoldDB" id="A0ABD3IEA4"/>
<feature type="region of interest" description="Disordered" evidence="1">
    <location>
        <begin position="185"/>
        <end position="242"/>
    </location>
</feature>
<comment type="caution">
    <text evidence="2">The sequence shown here is derived from an EMBL/GenBank/DDBJ whole genome shotgun (WGS) entry which is preliminary data.</text>
</comment>
<dbReference type="EMBL" id="JBJQOH010000001">
    <property type="protein sequence ID" value="KAL3701811.1"/>
    <property type="molecule type" value="Genomic_DNA"/>
</dbReference>
<dbReference type="Proteomes" id="UP001633002">
    <property type="component" value="Unassembled WGS sequence"/>
</dbReference>
<name>A0ABD3IEA4_9MARC</name>
<accession>A0ABD3IEA4</accession>
<organism evidence="2 3">
    <name type="scientific">Riccia sorocarpa</name>
    <dbReference type="NCBI Taxonomy" id="122646"/>
    <lineage>
        <taxon>Eukaryota</taxon>
        <taxon>Viridiplantae</taxon>
        <taxon>Streptophyta</taxon>
        <taxon>Embryophyta</taxon>
        <taxon>Marchantiophyta</taxon>
        <taxon>Marchantiopsida</taxon>
        <taxon>Marchantiidae</taxon>
        <taxon>Marchantiales</taxon>
        <taxon>Ricciaceae</taxon>
        <taxon>Riccia</taxon>
    </lineage>
</organism>
<keyword evidence="3" id="KW-1185">Reference proteome</keyword>
<evidence type="ECO:0000313" key="2">
    <source>
        <dbReference type="EMBL" id="KAL3701811.1"/>
    </source>
</evidence>